<feature type="region of interest" description="Disordered" evidence="1">
    <location>
        <begin position="152"/>
        <end position="183"/>
    </location>
</feature>
<accession>A0A409YGZ8</accession>
<sequence>MVYDIFLSCCHVLEECHVAIWPTDAVQASSESPIFFPKLRILTIEGEDSSENSILHLIDTPSVQVLRLYPLARPVDAHLWDVFEPPPFKISSFLSRCQVLESLTINSRPLKSSDFQDVLEYVPRIKHLFLDHSYTPDHHTSADYTHYDPYSTGRIRPQPSSVENISPLLNQPTHDASTSDAASHSTSPHLVVYQPILPNLTSFTAVISLNNDEGEKQSDLLSFLKARIQPLTPNNSEIGTLEESARCASLKNIKLVLEGRPVAALSIYSSVEPQQFDVADELQRHAEAVGRKPGVDIFLDISYPWEDNEEMSIMHPNTEGLDQETDFTWPYFDIE</sequence>
<gene>
    <name evidence="2" type="ORF">CVT24_011495</name>
</gene>
<feature type="compositionally biased region" description="Polar residues" evidence="1">
    <location>
        <begin position="158"/>
        <end position="171"/>
    </location>
</feature>
<dbReference type="Proteomes" id="UP000284842">
    <property type="component" value="Unassembled WGS sequence"/>
</dbReference>
<protein>
    <submittedName>
        <fullName evidence="2">Uncharacterized protein</fullName>
    </submittedName>
</protein>
<comment type="caution">
    <text evidence="2">The sequence shown here is derived from an EMBL/GenBank/DDBJ whole genome shotgun (WGS) entry which is preliminary data.</text>
</comment>
<evidence type="ECO:0000313" key="3">
    <source>
        <dbReference type="Proteomes" id="UP000284842"/>
    </source>
</evidence>
<reference evidence="2 3" key="1">
    <citation type="journal article" date="2018" name="Evol. Lett.">
        <title>Horizontal gene cluster transfer increased hallucinogenic mushroom diversity.</title>
        <authorList>
            <person name="Reynolds H.T."/>
            <person name="Vijayakumar V."/>
            <person name="Gluck-Thaler E."/>
            <person name="Korotkin H.B."/>
            <person name="Matheny P.B."/>
            <person name="Slot J.C."/>
        </authorList>
    </citation>
    <scope>NUCLEOTIDE SEQUENCE [LARGE SCALE GENOMIC DNA]</scope>
    <source>
        <strain evidence="2 3">2629</strain>
    </source>
</reference>
<dbReference type="AlphaFoldDB" id="A0A409YGZ8"/>
<proteinExistence type="predicted"/>
<evidence type="ECO:0000256" key="1">
    <source>
        <dbReference type="SAM" id="MobiDB-lite"/>
    </source>
</evidence>
<organism evidence="2 3">
    <name type="scientific">Panaeolus cyanescens</name>
    <dbReference type="NCBI Taxonomy" id="181874"/>
    <lineage>
        <taxon>Eukaryota</taxon>
        <taxon>Fungi</taxon>
        <taxon>Dikarya</taxon>
        <taxon>Basidiomycota</taxon>
        <taxon>Agaricomycotina</taxon>
        <taxon>Agaricomycetes</taxon>
        <taxon>Agaricomycetidae</taxon>
        <taxon>Agaricales</taxon>
        <taxon>Agaricineae</taxon>
        <taxon>Galeropsidaceae</taxon>
        <taxon>Panaeolus</taxon>
    </lineage>
</organism>
<dbReference type="InParanoid" id="A0A409YGZ8"/>
<name>A0A409YGZ8_9AGAR</name>
<feature type="compositionally biased region" description="Low complexity" evidence="1">
    <location>
        <begin position="172"/>
        <end position="183"/>
    </location>
</feature>
<dbReference type="EMBL" id="NHTK01001180">
    <property type="protein sequence ID" value="PPR02245.1"/>
    <property type="molecule type" value="Genomic_DNA"/>
</dbReference>
<keyword evidence="3" id="KW-1185">Reference proteome</keyword>
<evidence type="ECO:0000313" key="2">
    <source>
        <dbReference type="EMBL" id="PPR02245.1"/>
    </source>
</evidence>